<evidence type="ECO:0000256" key="1">
    <source>
        <dbReference type="SAM" id="MobiDB-lite"/>
    </source>
</evidence>
<dbReference type="AlphaFoldDB" id="A0A699UGU4"/>
<feature type="region of interest" description="Disordered" evidence="1">
    <location>
        <begin position="1"/>
        <end position="62"/>
    </location>
</feature>
<feature type="non-terminal residue" evidence="2">
    <location>
        <position position="117"/>
    </location>
</feature>
<feature type="compositionally biased region" description="Basic residues" evidence="1">
    <location>
        <begin position="33"/>
        <end position="49"/>
    </location>
</feature>
<organism evidence="2">
    <name type="scientific">Tanacetum cinerariifolium</name>
    <name type="common">Dalmatian daisy</name>
    <name type="synonym">Chrysanthemum cinerariifolium</name>
    <dbReference type="NCBI Taxonomy" id="118510"/>
    <lineage>
        <taxon>Eukaryota</taxon>
        <taxon>Viridiplantae</taxon>
        <taxon>Streptophyta</taxon>
        <taxon>Embryophyta</taxon>
        <taxon>Tracheophyta</taxon>
        <taxon>Spermatophyta</taxon>
        <taxon>Magnoliopsida</taxon>
        <taxon>eudicotyledons</taxon>
        <taxon>Gunneridae</taxon>
        <taxon>Pentapetalae</taxon>
        <taxon>asterids</taxon>
        <taxon>campanulids</taxon>
        <taxon>Asterales</taxon>
        <taxon>Asteraceae</taxon>
        <taxon>Asteroideae</taxon>
        <taxon>Anthemideae</taxon>
        <taxon>Anthemidinae</taxon>
        <taxon>Tanacetum</taxon>
    </lineage>
</organism>
<evidence type="ECO:0000313" key="2">
    <source>
        <dbReference type="EMBL" id="GFD18904.1"/>
    </source>
</evidence>
<dbReference type="EMBL" id="BKCJ011310595">
    <property type="protein sequence ID" value="GFD18904.1"/>
    <property type="molecule type" value="Genomic_DNA"/>
</dbReference>
<reference evidence="2" key="1">
    <citation type="journal article" date="2019" name="Sci. Rep.">
        <title>Draft genome of Tanacetum cinerariifolium, the natural source of mosquito coil.</title>
        <authorList>
            <person name="Yamashiro T."/>
            <person name="Shiraishi A."/>
            <person name="Satake H."/>
            <person name="Nakayama K."/>
        </authorList>
    </citation>
    <scope>NUCLEOTIDE SEQUENCE</scope>
</reference>
<accession>A0A699UGU4</accession>
<comment type="caution">
    <text evidence="2">The sequence shown here is derived from an EMBL/GenBank/DDBJ whole genome shotgun (WGS) entry which is preliminary data.</text>
</comment>
<name>A0A699UGU4_TANCI</name>
<feature type="region of interest" description="Disordered" evidence="1">
    <location>
        <begin position="77"/>
        <end position="117"/>
    </location>
</feature>
<proteinExistence type="predicted"/>
<gene>
    <name evidence="2" type="ORF">Tci_890873</name>
</gene>
<protein>
    <submittedName>
        <fullName evidence="2">Uncharacterized protein</fullName>
    </submittedName>
</protein>
<sequence>MIHHSQEVTRSLKKRVTKLEQTQSSKISGFHPFRARTSKRHSLGRRKVSKQGMKNLKSQQMFQDIDDVLDEDADTEMIVKDKGNGEKGGSTAETISTARPDISAARPEVSTAKLKTP</sequence>